<evidence type="ECO:0000256" key="1">
    <source>
        <dbReference type="ARBA" id="ARBA00004442"/>
    </source>
</evidence>
<evidence type="ECO:0000256" key="4">
    <source>
        <dbReference type="RuleBase" id="RU003357"/>
    </source>
</evidence>
<dbReference type="InterPro" id="IPR036942">
    <property type="entry name" value="Beta-barrel_TonB_sf"/>
</dbReference>
<evidence type="ECO:0000313" key="10">
    <source>
        <dbReference type="Proteomes" id="UP000781710"/>
    </source>
</evidence>
<comment type="similarity">
    <text evidence="4">Belongs to the TonB-dependent receptor family.</text>
</comment>
<keyword evidence="3" id="KW-0998">Cell outer membrane</keyword>
<sequence>MKQVQSVPKKRVLTSALLFALAGPAWAQQAEPQSASPAPAATEQADPTELDTIVVTGIRASLESSMNLKRDAQGVVDGIVAEDIGKFPDTNLAESLQRISGVSIDRTASGEGSKVTVRGIGPDHNLVLLNGRQMPGALLDGFNASNSRAFDFANLASEAVSAIEVYKTGRASNPTGGIGATINIKTARPLESGPLMNVGMKTVHDTSNGNLPTSLQGDDFTGEMSGIFSQTFADGKFGVSVSGSYQERDSGYNQAHVNAGWRTHFGGEGGWGAIPADSPSAENYPGPTDLYSVPQSFGYTINSVQRQRTNGQLTLQWAPTDRVTTTLDYTYSENKIQQQRNEMSVWFNFGPSESAWTDGPAAGPVFYRELINCTDELNESGIYVGCADLAVGGGKGATRAVNESVGFNVEWAVTDALDLAFDYHNSSAELGPDSDWGTDGSIGVAANMRGDTTVYFDNELPILNIGLNDVVGGVDPSQARPSGRRYVNGYSLSEVEQSRLDGRFKFGDYSDLRFGAANTEVDNRTAVGIREYADWGTPLGSPADWDDGIWQIDHMSRYFDAFSGHDDPRFTSAFLTSDMERLRRALGDYGDLTTYPSEFNSNDLRTTEKTRSAYLQFGTGWQGRIPVDLSVGVRYEKTEVTSSAQVVTPTLVEWNAPNELRTVDGDKAFTTLTGDYAYWLPSIDSKFQLTDEMVLRASYGHSIGRPGWRDIQGGLVVNRNVRVNGGSASTGNPDLKPLLSKNFDLSWEWYYGEGSYVSATYYRKNISNYIDNGAGSFQDTLFSLPTPIGGEYWNAAVANGCGEADGQCIRDYIFANFDGQPGVDSTAGTAGIITGIPGDPLTVFSVTAPGNAGSHSLNGYELNVQHMFGDSGFGVAANYTIVDSDSLSYDNAAKGPQQVLIGLSDSANVVGFYDKGPWQVRLAYNWRDKFLSGQYDGDPADPAKNNPVYVEEYGQWDVSVGYKFSENFTVQFEGINLTNETQRLSERHKNILFYGTQTGPRYMLGFRYNFQ</sequence>
<feature type="compositionally biased region" description="Low complexity" evidence="5">
    <location>
        <begin position="30"/>
        <end position="45"/>
    </location>
</feature>
<dbReference type="Gene3D" id="2.40.170.20">
    <property type="entry name" value="TonB-dependent receptor, beta-barrel domain"/>
    <property type="match status" value="1"/>
</dbReference>
<feature type="domain" description="TonB-dependent receptor plug" evidence="8">
    <location>
        <begin position="69"/>
        <end position="173"/>
    </location>
</feature>
<dbReference type="NCBIfam" id="TIGR01782">
    <property type="entry name" value="TonB-Xanth-Caul"/>
    <property type="match status" value="1"/>
</dbReference>
<dbReference type="SUPFAM" id="SSF56935">
    <property type="entry name" value="Porins"/>
    <property type="match status" value="1"/>
</dbReference>
<protein>
    <submittedName>
        <fullName evidence="9">TonB-dependent receptor</fullName>
    </submittedName>
</protein>
<evidence type="ECO:0000256" key="3">
    <source>
        <dbReference type="ARBA" id="ARBA00023237"/>
    </source>
</evidence>
<dbReference type="InterPro" id="IPR010104">
    <property type="entry name" value="TonB_rcpt_bac"/>
</dbReference>
<organism evidence="9 10">
    <name type="scientific">Pseudoxanthomonas japonensis</name>
    <dbReference type="NCBI Taxonomy" id="69284"/>
    <lineage>
        <taxon>Bacteria</taxon>
        <taxon>Pseudomonadati</taxon>
        <taxon>Pseudomonadota</taxon>
        <taxon>Gammaproteobacteria</taxon>
        <taxon>Lysobacterales</taxon>
        <taxon>Lysobacteraceae</taxon>
        <taxon>Pseudoxanthomonas</taxon>
    </lineage>
</organism>
<comment type="subcellular location">
    <subcellularLocation>
        <location evidence="1 4">Cell outer membrane</location>
    </subcellularLocation>
</comment>
<accession>A0ABQ6ZIY3</accession>
<feature type="chain" id="PRO_5045867593" evidence="6">
    <location>
        <begin position="28"/>
        <end position="1011"/>
    </location>
</feature>
<dbReference type="InterPro" id="IPR000531">
    <property type="entry name" value="Beta-barrel_TonB"/>
</dbReference>
<evidence type="ECO:0000256" key="5">
    <source>
        <dbReference type="SAM" id="MobiDB-lite"/>
    </source>
</evidence>
<feature type="domain" description="TonB-dependent receptor-like beta-barrel" evidence="7">
    <location>
        <begin position="463"/>
        <end position="977"/>
    </location>
</feature>
<dbReference type="EMBL" id="PDWW01000006">
    <property type="protein sequence ID" value="KAF1726025.1"/>
    <property type="molecule type" value="Genomic_DNA"/>
</dbReference>
<evidence type="ECO:0000313" key="9">
    <source>
        <dbReference type="EMBL" id="KAF1726025.1"/>
    </source>
</evidence>
<dbReference type="Gene3D" id="2.170.130.10">
    <property type="entry name" value="TonB-dependent receptor, plug domain"/>
    <property type="match status" value="1"/>
</dbReference>
<name>A0ABQ6ZIY3_9GAMM</name>
<dbReference type="Proteomes" id="UP000781710">
    <property type="component" value="Unassembled WGS sequence"/>
</dbReference>
<dbReference type="Pfam" id="PF00593">
    <property type="entry name" value="TonB_dep_Rec_b-barrel"/>
    <property type="match status" value="1"/>
</dbReference>
<dbReference type="Pfam" id="PF07715">
    <property type="entry name" value="Plug"/>
    <property type="match status" value="1"/>
</dbReference>
<gene>
    <name evidence="9" type="ORF">CSC78_07020</name>
</gene>
<keyword evidence="2 4" id="KW-0472">Membrane</keyword>
<dbReference type="InterPro" id="IPR037066">
    <property type="entry name" value="Plug_dom_sf"/>
</dbReference>
<evidence type="ECO:0000259" key="8">
    <source>
        <dbReference type="Pfam" id="PF07715"/>
    </source>
</evidence>
<comment type="caution">
    <text evidence="9">The sequence shown here is derived from an EMBL/GenBank/DDBJ whole genome shotgun (WGS) entry which is preliminary data.</text>
</comment>
<keyword evidence="10" id="KW-1185">Reference proteome</keyword>
<evidence type="ECO:0000259" key="7">
    <source>
        <dbReference type="Pfam" id="PF00593"/>
    </source>
</evidence>
<dbReference type="RefSeq" id="WP_162337188.1">
    <property type="nucleotide sequence ID" value="NZ_JBHSRQ010000008.1"/>
</dbReference>
<dbReference type="InterPro" id="IPR012910">
    <property type="entry name" value="Plug_dom"/>
</dbReference>
<evidence type="ECO:0000256" key="6">
    <source>
        <dbReference type="SAM" id="SignalP"/>
    </source>
</evidence>
<evidence type="ECO:0000256" key="2">
    <source>
        <dbReference type="ARBA" id="ARBA00023136"/>
    </source>
</evidence>
<keyword evidence="4" id="KW-0798">TonB box</keyword>
<reference evidence="9 10" key="1">
    <citation type="submission" date="2017-10" db="EMBL/GenBank/DDBJ databases">
        <title>Whole genome sequencing of members of genus Pseudoxanthomonas.</title>
        <authorList>
            <person name="Kumar S."/>
            <person name="Bansal K."/>
            <person name="Kaur A."/>
            <person name="Patil P."/>
            <person name="Sharma S."/>
            <person name="Patil P.B."/>
        </authorList>
    </citation>
    <scope>NUCLEOTIDE SEQUENCE [LARGE SCALE GENOMIC DNA]</scope>
    <source>
        <strain evidence="9 10">DSM 17109</strain>
    </source>
</reference>
<keyword evidence="6" id="KW-0732">Signal</keyword>
<dbReference type="PANTHER" id="PTHR40980:SF3">
    <property type="entry name" value="TONB-DEPENDENT RECEPTOR-LIKE BETA-BARREL DOMAIN-CONTAINING PROTEIN"/>
    <property type="match status" value="1"/>
</dbReference>
<feature type="region of interest" description="Disordered" evidence="5">
    <location>
        <begin position="30"/>
        <end position="49"/>
    </location>
</feature>
<feature type="signal peptide" evidence="6">
    <location>
        <begin position="1"/>
        <end position="27"/>
    </location>
</feature>
<dbReference type="PANTHER" id="PTHR40980">
    <property type="entry name" value="PLUG DOMAIN-CONTAINING PROTEIN"/>
    <property type="match status" value="1"/>
</dbReference>
<proteinExistence type="inferred from homology"/>
<keyword evidence="9" id="KW-0675">Receptor</keyword>